<keyword evidence="3" id="KW-0560">Oxidoreductase</keyword>
<evidence type="ECO:0000256" key="2">
    <source>
        <dbReference type="ARBA" id="ARBA00022729"/>
    </source>
</evidence>
<evidence type="ECO:0000256" key="4">
    <source>
        <dbReference type="ARBA" id="ARBA00023157"/>
    </source>
</evidence>
<dbReference type="KEGG" id="shal:SHALO_1807"/>
<keyword evidence="5" id="KW-0676">Redox-active center</keyword>
<sequence length="208" mass="23474">MKKQTLIIASLFVLVLLFVGGSYLYKNADHSVSSEKTSALLRPYAYVLGNPNAKTTIVEFFDPACGTCKSFYPFVKNILKQNPDKLKLVLRYAPFHTDSYYVVAMIEAARLQGKYLEALEVIYKYQDKWASHGTPNIGLIWGFLPEVGIDIEKLKDDMKKPEIDALIKQDIEDTKTLGVKATPEFFVNGKPLVKFGKQELEELIASEL</sequence>
<dbReference type="PATRIC" id="fig|1193502.14.peg.1834"/>
<dbReference type="Pfam" id="PF13462">
    <property type="entry name" value="Thioredoxin_4"/>
    <property type="match status" value="1"/>
</dbReference>
<organism evidence="7 8">
    <name type="scientific">Sulfurospirillum halorespirans DSM 13726</name>
    <dbReference type="NCBI Taxonomy" id="1193502"/>
    <lineage>
        <taxon>Bacteria</taxon>
        <taxon>Pseudomonadati</taxon>
        <taxon>Campylobacterota</taxon>
        <taxon>Epsilonproteobacteria</taxon>
        <taxon>Campylobacterales</taxon>
        <taxon>Sulfurospirillaceae</taxon>
        <taxon>Sulfurospirillum</taxon>
    </lineage>
</organism>
<dbReference type="PANTHER" id="PTHR13887">
    <property type="entry name" value="GLUTATHIONE S-TRANSFERASE KAPPA"/>
    <property type="match status" value="1"/>
</dbReference>
<name>A0A1D7TKQ5_9BACT</name>
<dbReference type="Gene3D" id="3.40.30.10">
    <property type="entry name" value="Glutaredoxin"/>
    <property type="match status" value="1"/>
</dbReference>
<dbReference type="InterPro" id="IPR013766">
    <property type="entry name" value="Thioredoxin_domain"/>
</dbReference>
<feature type="domain" description="Thioredoxin" evidence="6">
    <location>
        <begin position="17"/>
        <end position="208"/>
    </location>
</feature>
<evidence type="ECO:0000256" key="3">
    <source>
        <dbReference type="ARBA" id="ARBA00023002"/>
    </source>
</evidence>
<dbReference type="AlphaFoldDB" id="A0A1D7TKQ5"/>
<dbReference type="STRING" id="1193502.SHALO_1807"/>
<dbReference type="InterPro" id="IPR012336">
    <property type="entry name" value="Thioredoxin-like_fold"/>
</dbReference>
<dbReference type="PROSITE" id="PS51352">
    <property type="entry name" value="THIOREDOXIN_2"/>
    <property type="match status" value="1"/>
</dbReference>
<protein>
    <submittedName>
        <fullName evidence="7">Thioredoxin-like domain-containing protein</fullName>
    </submittedName>
</protein>
<keyword evidence="8" id="KW-1185">Reference proteome</keyword>
<dbReference type="GO" id="GO:0016491">
    <property type="term" value="F:oxidoreductase activity"/>
    <property type="evidence" value="ECO:0007669"/>
    <property type="project" value="UniProtKB-KW"/>
</dbReference>
<evidence type="ECO:0000256" key="5">
    <source>
        <dbReference type="ARBA" id="ARBA00023284"/>
    </source>
</evidence>
<keyword evidence="2" id="KW-0732">Signal</keyword>
<evidence type="ECO:0000259" key="6">
    <source>
        <dbReference type="PROSITE" id="PS51352"/>
    </source>
</evidence>
<gene>
    <name evidence="7" type="ORF">SHALO_1807</name>
</gene>
<evidence type="ECO:0000256" key="1">
    <source>
        <dbReference type="ARBA" id="ARBA00005791"/>
    </source>
</evidence>
<accession>A0A1D7TKQ5</accession>
<keyword evidence="4" id="KW-1015">Disulfide bond</keyword>
<reference evidence="8" key="1">
    <citation type="submission" date="2016-08" db="EMBL/GenBank/DDBJ databases">
        <title>Complete genome sequence of the organohalide-respiring Epsilonproteobacterium Sulfurospirillum halorespirans.</title>
        <authorList>
            <person name="Goris T."/>
            <person name="Zimmermann J."/>
            <person name="Schenz B."/>
            <person name="Lemos M."/>
            <person name="Hackermueller J."/>
            <person name="Diekert G."/>
        </authorList>
    </citation>
    <scope>NUCLEOTIDE SEQUENCE [LARGE SCALE GENOMIC DNA]</scope>
    <source>
        <strain>DSM 13726</strain>
        <strain evidence="8">PCE-M2</strain>
    </source>
</reference>
<evidence type="ECO:0000313" key="7">
    <source>
        <dbReference type="EMBL" id="AOO65578.1"/>
    </source>
</evidence>
<comment type="similarity">
    <text evidence="1">Belongs to the thioredoxin family. DsbA subfamily.</text>
</comment>
<evidence type="ECO:0000313" key="8">
    <source>
        <dbReference type="Proteomes" id="UP000094609"/>
    </source>
</evidence>
<dbReference type="Proteomes" id="UP000094609">
    <property type="component" value="Chromosome"/>
</dbReference>
<dbReference type="PANTHER" id="PTHR13887:SF14">
    <property type="entry name" value="DISULFIDE BOND FORMATION PROTEIN D"/>
    <property type="match status" value="1"/>
</dbReference>
<proteinExistence type="inferred from homology"/>
<dbReference type="InterPro" id="IPR036249">
    <property type="entry name" value="Thioredoxin-like_sf"/>
</dbReference>
<dbReference type="SUPFAM" id="SSF52833">
    <property type="entry name" value="Thioredoxin-like"/>
    <property type="match status" value="1"/>
</dbReference>
<dbReference type="EMBL" id="CP017111">
    <property type="protein sequence ID" value="AOO65578.1"/>
    <property type="molecule type" value="Genomic_DNA"/>
</dbReference>
<dbReference type="RefSeq" id="WP_069478240.1">
    <property type="nucleotide sequence ID" value="NZ_CP017111.1"/>
</dbReference>